<evidence type="ECO:0000256" key="6">
    <source>
        <dbReference type="ARBA" id="ARBA00023136"/>
    </source>
</evidence>
<dbReference type="Gene3D" id="3.40.190.10">
    <property type="entry name" value="Periplasmic binding protein-like II"/>
    <property type="match status" value="1"/>
</dbReference>
<keyword evidence="8" id="KW-0325">Glycoprotein</keyword>
<feature type="non-terminal residue" evidence="11">
    <location>
        <position position="1"/>
    </location>
</feature>
<feature type="transmembrane region" description="Helical" evidence="9">
    <location>
        <begin position="217"/>
        <end position="238"/>
    </location>
</feature>
<reference evidence="11 12" key="1">
    <citation type="journal article" date="2022" name="Allergy">
        <title>Genome assembly and annotation of Periplaneta americana reveal a comprehensive cockroach allergen profile.</title>
        <authorList>
            <person name="Wang L."/>
            <person name="Xiong Q."/>
            <person name="Saelim N."/>
            <person name="Wang L."/>
            <person name="Nong W."/>
            <person name="Wan A.T."/>
            <person name="Shi M."/>
            <person name="Liu X."/>
            <person name="Cao Q."/>
            <person name="Hui J.H.L."/>
            <person name="Sookrung N."/>
            <person name="Leung T.F."/>
            <person name="Tungtrongchitr A."/>
            <person name="Tsui S.K.W."/>
        </authorList>
    </citation>
    <scope>NUCLEOTIDE SEQUENCE [LARGE SCALE GENOMIC DNA]</scope>
    <source>
        <strain evidence="11">PWHHKU_190912</strain>
    </source>
</reference>
<evidence type="ECO:0000256" key="2">
    <source>
        <dbReference type="ARBA" id="ARBA00008685"/>
    </source>
</evidence>
<dbReference type="InterPro" id="IPR001320">
    <property type="entry name" value="Iontro_rcpt_C"/>
</dbReference>
<evidence type="ECO:0000256" key="8">
    <source>
        <dbReference type="ARBA" id="ARBA00023180"/>
    </source>
</evidence>
<keyword evidence="12" id="KW-1185">Reference proteome</keyword>
<comment type="caution">
    <text evidence="11">The sequence shown here is derived from an EMBL/GenBank/DDBJ whole genome shotgun (WGS) entry which is preliminary data.</text>
</comment>
<dbReference type="InterPro" id="IPR052192">
    <property type="entry name" value="Insect_Ionotropic_Sensory_Rcpt"/>
</dbReference>
<evidence type="ECO:0000256" key="3">
    <source>
        <dbReference type="ARBA" id="ARBA00022475"/>
    </source>
</evidence>
<keyword evidence="3" id="KW-1003">Cell membrane</keyword>
<dbReference type="Pfam" id="PF00060">
    <property type="entry name" value="Lig_chan"/>
    <property type="match status" value="1"/>
</dbReference>
<evidence type="ECO:0000256" key="1">
    <source>
        <dbReference type="ARBA" id="ARBA00004651"/>
    </source>
</evidence>
<accession>A0ABQ8U0M3</accession>
<proteinExistence type="inferred from homology"/>
<dbReference type="PANTHER" id="PTHR42643">
    <property type="entry name" value="IONOTROPIC RECEPTOR 20A-RELATED"/>
    <property type="match status" value="1"/>
</dbReference>
<evidence type="ECO:0000256" key="5">
    <source>
        <dbReference type="ARBA" id="ARBA00022989"/>
    </source>
</evidence>
<evidence type="ECO:0000256" key="4">
    <source>
        <dbReference type="ARBA" id="ARBA00022692"/>
    </source>
</evidence>
<keyword evidence="5 9" id="KW-1133">Transmembrane helix</keyword>
<evidence type="ECO:0000256" key="7">
    <source>
        <dbReference type="ARBA" id="ARBA00023170"/>
    </source>
</evidence>
<dbReference type="SUPFAM" id="SSF53850">
    <property type="entry name" value="Periplasmic binding protein-like II"/>
    <property type="match status" value="1"/>
</dbReference>
<comment type="subcellular location">
    <subcellularLocation>
        <location evidence="1">Cell membrane</location>
        <topology evidence="1">Multi-pass membrane protein</topology>
    </subcellularLocation>
</comment>
<evidence type="ECO:0000313" key="12">
    <source>
        <dbReference type="Proteomes" id="UP001148838"/>
    </source>
</evidence>
<sequence>QSIIYIILQVFYNARMSNFVWLIFLAEEYYHKFTSSGITVPFDCEFLVARKQLDDVVLTEVYNIDSEHPMQTHHFGKWTATGAFVSTPLGFYERRNNLQGKVLKTVSNRSVSALLFSALPEEIPTPPFSLQYTEYVTPTDYSYGVEAANGSWTGLIGMLQRGEVDVSNMLFLMTSVRMNAAEYTVEIQRTRYYIVIRKKDAYSMNWNAFITPFSPSLWATIGCVMLVCITSLVTAGRLRLRRRGDVATEHFGFVFATFLTIGIFCQQGHNISTKSTPVLLVFVTAYLTAVVLTASYSASFISYLTVRNVNLPFTDFNGFLRDGSYTLTVMRKSAELEFFKNASARVLREIYEKFLLPYEDRLPSGTLEGLQKVCNSRHAHVTSINHLMFYMNQVNCSLIVVPDASFPSSLAFATVKNSAYKGLLNYK</sequence>
<dbReference type="PANTHER" id="PTHR42643:SF24">
    <property type="entry name" value="IONOTROPIC RECEPTOR 60A"/>
    <property type="match status" value="1"/>
</dbReference>
<dbReference type="EMBL" id="JAJSOF020000001">
    <property type="protein sequence ID" value="KAJ4451020.1"/>
    <property type="molecule type" value="Genomic_DNA"/>
</dbReference>
<dbReference type="Proteomes" id="UP001148838">
    <property type="component" value="Unassembled WGS sequence"/>
</dbReference>
<keyword evidence="4 9" id="KW-0812">Transmembrane</keyword>
<comment type="similarity">
    <text evidence="2">Belongs to the glutamate-gated ion channel (TC 1.A.10.1) family.</text>
</comment>
<keyword evidence="7" id="KW-0675">Receptor</keyword>
<feature type="domain" description="Ionotropic glutamate receptor C-terminal" evidence="10">
    <location>
        <begin position="216"/>
        <end position="388"/>
    </location>
</feature>
<feature type="transmembrane region" description="Helical" evidence="9">
    <location>
        <begin position="250"/>
        <end position="269"/>
    </location>
</feature>
<gene>
    <name evidence="11" type="ORF">ANN_02456</name>
</gene>
<evidence type="ECO:0000313" key="11">
    <source>
        <dbReference type="EMBL" id="KAJ4451020.1"/>
    </source>
</evidence>
<feature type="transmembrane region" description="Helical" evidence="9">
    <location>
        <begin position="281"/>
        <end position="306"/>
    </location>
</feature>
<organism evidence="11 12">
    <name type="scientific">Periplaneta americana</name>
    <name type="common">American cockroach</name>
    <name type="synonym">Blatta americana</name>
    <dbReference type="NCBI Taxonomy" id="6978"/>
    <lineage>
        <taxon>Eukaryota</taxon>
        <taxon>Metazoa</taxon>
        <taxon>Ecdysozoa</taxon>
        <taxon>Arthropoda</taxon>
        <taxon>Hexapoda</taxon>
        <taxon>Insecta</taxon>
        <taxon>Pterygota</taxon>
        <taxon>Neoptera</taxon>
        <taxon>Polyneoptera</taxon>
        <taxon>Dictyoptera</taxon>
        <taxon>Blattodea</taxon>
        <taxon>Blattoidea</taxon>
        <taxon>Blattidae</taxon>
        <taxon>Blattinae</taxon>
        <taxon>Periplaneta</taxon>
    </lineage>
</organism>
<keyword evidence="6 9" id="KW-0472">Membrane</keyword>
<name>A0ABQ8U0M3_PERAM</name>
<evidence type="ECO:0000259" key="10">
    <source>
        <dbReference type="Pfam" id="PF00060"/>
    </source>
</evidence>
<dbReference type="Gene3D" id="1.10.287.70">
    <property type="match status" value="1"/>
</dbReference>
<protein>
    <recommendedName>
        <fullName evidence="10">Ionotropic glutamate receptor C-terminal domain-containing protein</fullName>
    </recommendedName>
</protein>
<evidence type="ECO:0000256" key="9">
    <source>
        <dbReference type="SAM" id="Phobius"/>
    </source>
</evidence>